<feature type="domain" description="Helicase ATP-binding" evidence="8">
    <location>
        <begin position="288"/>
        <end position="449"/>
    </location>
</feature>
<keyword evidence="7" id="KW-0234">DNA repair</keyword>
<reference evidence="10 11" key="1">
    <citation type="submission" date="2021-01" db="EMBL/GenBank/DDBJ databases">
        <title>Roseomonas sp. nov, a bacterium isolated from an oil production mixture in Yumen Oilfield.</title>
        <authorList>
            <person name="Wu D."/>
        </authorList>
    </citation>
    <scope>NUCLEOTIDE SEQUENCE [LARGE SCALE GENOMIC DNA]</scope>
    <source>
        <strain evidence="10 11">ROY-5-3</strain>
    </source>
</reference>
<dbReference type="InterPro" id="IPR001650">
    <property type="entry name" value="Helicase_C-like"/>
</dbReference>
<dbReference type="CDD" id="cd17992">
    <property type="entry name" value="DEXHc_RecG"/>
    <property type="match status" value="1"/>
</dbReference>
<evidence type="ECO:0000259" key="9">
    <source>
        <dbReference type="PROSITE" id="PS51194"/>
    </source>
</evidence>
<dbReference type="NCBIfam" id="NF008164">
    <property type="entry name" value="PRK10917.1-2"/>
    <property type="match status" value="1"/>
</dbReference>
<evidence type="ECO:0000256" key="3">
    <source>
        <dbReference type="ARBA" id="ARBA00022801"/>
    </source>
</evidence>
<evidence type="ECO:0000313" key="10">
    <source>
        <dbReference type="EMBL" id="MBU8545636.1"/>
    </source>
</evidence>
<keyword evidence="1" id="KW-0547">Nucleotide-binding</keyword>
<keyword evidence="2" id="KW-0227">DNA damage</keyword>
<evidence type="ECO:0000256" key="2">
    <source>
        <dbReference type="ARBA" id="ARBA00022763"/>
    </source>
</evidence>
<dbReference type="Proteomes" id="UP000689967">
    <property type="component" value="Unassembled WGS sequence"/>
</dbReference>
<dbReference type="InterPro" id="IPR011545">
    <property type="entry name" value="DEAD/DEAH_box_helicase_dom"/>
</dbReference>
<evidence type="ECO:0000256" key="5">
    <source>
        <dbReference type="ARBA" id="ARBA00022840"/>
    </source>
</evidence>
<organism evidence="10 11">
    <name type="scientific">Falsiroseomonas oleicola</name>
    <dbReference type="NCBI Taxonomy" id="2801474"/>
    <lineage>
        <taxon>Bacteria</taxon>
        <taxon>Pseudomonadati</taxon>
        <taxon>Pseudomonadota</taxon>
        <taxon>Alphaproteobacteria</taxon>
        <taxon>Acetobacterales</taxon>
        <taxon>Roseomonadaceae</taxon>
        <taxon>Falsiroseomonas</taxon>
    </lineage>
</organism>
<dbReference type="InterPro" id="IPR047112">
    <property type="entry name" value="RecG/Mfd"/>
</dbReference>
<keyword evidence="3" id="KW-0378">Hydrolase</keyword>
<dbReference type="PROSITE" id="PS51194">
    <property type="entry name" value="HELICASE_CTER"/>
    <property type="match status" value="1"/>
</dbReference>
<dbReference type="GO" id="GO:0004386">
    <property type="term" value="F:helicase activity"/>
    <property type="evidence" value="ECO:0007669"/>
    <property type="project" value="UniProtKB-KW"/>
</dbReference>
<dbReference type="InterPro" id="IPR014001">
    <property type="entry name" value="Helicase_ATP-bd"/>
</dbReference>
<comment type="caution">
    <text evidence="10">The sequence shown here is derived from an EMBL/GenBank/DDBJ whole genome shotgun (WGS) entry which is preliminary data.</text>
</comment>
<dbReference type="SMART" id="SM00490">
    <property type="entry name" value="HELICc"/>
    <property type="match status" value="1"/>
</dbReference>
<keyword evidence="6" id="KW-0238">DNA-binding</keyword>
<feature type="domain" description="Helicase C-terminal" evidence="9">
    <location>
        <begin position="472"/>
        <end position="627"/>
    </location>
</feature>
<dbReference type="PANTHER" id="PTHR47964:SF1">
    <property type="entry name" value="ATP-DEPENDENT DNA HELICASE HOMOLOG RECG, CHLOROPLASTIC"/>
    <property type="match status" value="1"/>
</dbReference>
<dbReference type="PANTHER" id="PTHR47964">
    <property type="entry name" value="ATP-DEPENDENT DNA HELICASE HOMOLOG RECG, CHLOROPLASTIC"/>
    <property type="match status" value="1"/>
</dbReference>
<evidence type="ECO:0000259" key="8">
    <source>
        <dbReference type="PROSITE" id="PS51192"/>
    </source>
</evidence>
<evidence type="ECO:0000256" key="4">
    <source>
        <dbReference type="ARBA" id="ARBA00022806"/>
    </source>
</evidence>
<proteinExistence type="predicted"/>
<protein>
    <submittedName>
        <fullName evidence="10">ATP-dependent DNA helicase RecG</fullName>
    </submittedName>
</protein>
<gene>
    <name evidence="10" type="primary">recG</name>
    <name evidence="10" type="ORF">JJQ90_18060</name>
</gene>
<evidence type="ECO:0000256" key="6">
    <source>
        <dbReference type="ARBA" id="ARBA00023125"/>
    </source>
</evidence>
<name>A0ABS6HDS5_9PROT</name>
<dbReference type="SMART" id="SM00487">
    <property type="entry name" value="DEXDc"/>
    <property type="match status" value="1"/>
</dbReference>
<dbReference type="Pfam" id="PF00270">
    <property type="entry name" value="DEAD"/>
    <property type="match status" value="1"/>
</dbReference>
<dbReference type="EMBL" id="JAERQM010000005">
    <property type="protein sequence ID" value="MBU8545636.1"/>
    <property type="molecule type" value="Genomic_DNA"/>
</dbReference>
<evidence type="ECO:0000313" key="11">
    <source>
        <dbReference type="Proteomes" id="UP000689967"/>
    </source>
</evidence>
<accession>A0ABS6HDS5</accession>
<keyword evidence="11" id="KW-1185">Reference proteome</keyword>
<sequence>MGILSATRPDEAPSYVKPLLDPIDGLPGVGKTMAALLAEAAGGTRVFDLLLHLPERVVIRARAATPAEAPLDQDCVLEAVALGHRAARSGRSQRPYVEVRAEVAGRPITLRFMNGRLPWILKLMPPGEVRFLAGRVQTEGSGGFGMMNPQVAPQESGLPLVEPVWPMVRGLTGRRIAAAMDQALALLPDLPEWADGPLVAQEGWPGFVAAIHSLQRPAGLLPALPRRRLAYDELLAQQLAIGLVRRRQRDRAGRALPGTGELAAQALAAFGHPPTPGQAQALAEIAADMASPRRMLRLVQGDVGSGKTLVAVLAMLQAVESGAQAALMAPTELLARQHLRTLEKLCIPAGVQVELLTGSVKGAARKRVLRGLADGMVQIVVGTHALFQDAVQFHDLGLSVVDEQHRFGIGQRLMLAQKGRDADMLVMTATPIPRTLLLTQWGEMSVSRLEGKPAGRQPIATRIVSQDRLPEVIDRLGEAIARGERAYWVVRAIEGGERDDSVAAEDRFAELSARFPGKVGMAHGVQDLAVREAALGDFAAGRTQLLVATTVIEVGVDVPDATIMLIEQAERFGLAALHQLRGRVGRGSRPSSCLLVHSPALGEAEKRRLLVLRDTEDGFRIAEEDLFSRGGGDALGARQSGLPGARLLDPREEAEELARLTHLAHQDAAVLLHRDPDLATPRGQAALGLLALFGHDTTLAALDAG</sequence>
<dbReference type="PROSITE" id="PS51192">
    <property type="entry name" value="HELICASE_ATP_BIND_1"/>
    <property type="match status" value="1"/>
</dbReference>
<evidence type="ECO:0000256" key="1">
    <source>
        <dbReference type="ARBA" id="ARBA00022741"/>
    </source>
</evidence>
<keyword evidence="4 10" id="KW-0347">Helicase</keyword>
<keyword evidence="5" id="KW-0067">ATP-binding</keyword>
<dbReference type="Pfam" id="PF00271">
    <property type="entry name" value="Helicase_C"/>
    <property type="match status" value="1"/>
</dbReference>
<evidence type="ECO:0000256" key="7">
    <source>
        <dbReference type="ARBA" id="ARBA00023204"/>
    </source>
</evidence>